<dbReference type="Pfam" id="PF01381">
    <property type="entry name" value="HTH_3"/>
    <property type="match status" value="1"/>
</dbReference>
<feature type="domain" description="HTH cro/C1-type" evidence="1">
    <location>
        <begin position="5"/>
        <end position="59"/>
    </location>
</feature>
<dbReference type="AlphaFoldDB" id="A0A1I5MKG7"/>
<evidence type="ECO:0000313" key="3">
    <source>
        <dbReference type="Proteomes" id="UP000198892"/>
    </source>
</evidence>
<gene>
    <name evidence="2" type="ORF">SAMN05518683_102250</name>
</gene>
<keyword evidence="2" id="KW-0238">DNA-binding</keyword>
<dbReference type="STRING" id="1884432.SAMN05518683_102250"/>
<dbReference type="SMART" id="SM00530">
    <property type="entry name" value="HTH_XRE"/>
    <property type="match status" value="1"/>
</dbReference>
<organism evidence="2 3">
    <name type="scientific">Salibacterium halotolerans</name>
    <dbReference type="NCBI Taxonomy" id="1884432"/>
    <lineage>
        <taxon>Bacteria</taxon>
        <taxon>Bacillati</taxon>
        <taxon>Bacillota</taxon>
        <taxon>Bacilli</taxon>
        <taxon>Bacillales</taxon>
        <taxon>Bacillaceae</taxon>
    </lineage>
</organism>
<dbReference type="CDD" id="cd00093">
    <property type="entry name" value="HTH_XRE"/>
    <property type="match status" value="1"/>
</dbReference>
<dbReference type="SUPFAM" id="SSF47413">
    <property type="entry name" value="lambda repressor-like DNA-binding domains"/>
    <property type="match status" value="1"/>
</dbReference>
<dbReference type="GO" id="GO:0003677">
    <property type="term" value="F:DNA binding"/>
    <property type="evidence" value="ECO:0007669"/>
    <property type="project" value="UniProtKB-KW"/>
</dbReference>
<dbReference type="OrthoDB" id="1859224at2"/>
<protein>
    <submittedName>
        <fullName evidence="2">DNA-binding transcriptional regulator, XRE-family HTH domain</fullName>
    </submittedName>
</protein>
<dbReference type="EMBL" id="FOXD01000002">
    <property type="protein sequence ID" value="SFP09426.1"/>
    <property type="molecule type" value="Genomic_DNA"/>
</dbReference>
<dbReference type="PROSITE" id="PS50943">
    <property type="entry name" value="HTH_CROC1"/>
    <property type="match status" value="1"/>
</dbReference>
<dbReference type="RefSeq" id="WP_093335085.1">
    <property type="nucleotide sequence ID" value="NZ_FOXD01000002.1"/>
</dbReference>
<dbReference type="Gene3D" id="1.10.260.40">
    <property type="entry name" value="lambda repressor-like DNA-binding domains"/>
    <property type="match status" value="1"/>
</dbReference>
<dbReference type="InterPro" id="IPR001387">
    <property type="entry name" value="Cro/C1-type_HTH"/>
</dbReference>
<sequence length="72" mass="8351">MRTWLEEARNNKELNHRQVAESVGIKRQYYGMIESGERTPSVSVAKNIGNILEVDWTLFFEHQGNNTLQKST</sequence>
<reference evidence="3" key="1">
    <citation type="submission" date="2016-10" db="EMBL/GenBank/DDBJ databases">
        <authorList>
            <person name="Varghese N."/>
            <person name="Submissions S."/>
        </authorList>
    </citation>
    <scope>NUCLEOTIDE SEQUENCE [LARGE SCALE GENOMIC DNA]</scope>
    <source>
        <strain evidence="3">S7</strain>
    </source>
</reference>
<dbReference type="Proteomes" id="UP000198892">
    <property type="component" value="Unassembled WGS sequence"/>
</dbReference>
<name>A0A1I5MKG7_9BACI</name>
<accession>A0A1I5MKG7</accession>
<evidence type="ECO:0000259" key="1">
    <source>
        <dbReference type="PROSITE" id="PS50943"/>
    </source>
</evidence>
<proteinExistence type="predicted"/>
<keyword evidence="3" id="KW-1185">Reference proteome</keyword>
<evidence type="ECO:0000313" key="2">
    <source>
        <dbReference type="EMBL" id="SFP09426.1"/>
    </source>
</evidence>
<dbReference type="InterPro" id="IPR010982">
    <property type="entry name" value="Lambda_DNA-bd_dom_sf"/>
</dbReference>